<protein>
    <recommendedName>
        <fullName evidence="1">HD-Zip IV C-terminal domain-containing protein</fullName>
    </recommendedName>
</protein>
<evidence type="ECO:0000259" key="1">
    <source>
        <dbReference type="Pfam" id="PF25797"/>
    </source>
</evidence>
<comment type="caution">
    <text evidence="2">The sequence shown here is derived from an EMBL/GenBank/DDBJ whole genome shotgun (WGS) entry which is preliminary data.</text>
</comment>
<sequence length="293" mass="32801">MGNVDEDVRVMTRKSVDDPGEPPGIVLSAATSVWLLVSNQRLFDFLRDERLRSEWDILSNGGPMQEMSYIAKGQDHGNCISLLRASAMNSNQSSMMILHETCIDAVGSLVVYAPVDIPAMLVVMNGGDLCLICTSVVCFICTSHEQLRFSRARDHLSIHKLQVHISLFIVAHMGMILIGDHSFGDIPSPKWQRERVVVNEATEDSFVEVYHHAVPGEKQPSLVQKLSWTTNSNQRPRIGEFEINKGYRFLEFRWATVNQKIRSAIRVVAGCHVRPNSSTLCNIVVDAIVERCP</sequence>
<keyword evidence="3" id="KW-1185">Reference proteome</keyword>
<name>A0A6A2YNR6_HIBSY</name>
<evidence type="ECO:0000313" key="2">
    <source>
        <dbReference type="EMBL" id="KAE8680969.1"/>
    </source>
</evidence>
<dbReference type="EMBL" id="VEPZ02001317">
    <property type="protein sequence ID" value="KAE8680969.1"/>
    <property type="molecule type" value="Genomic_DNA"/>
</dbReference>
<reference evidence="2" key="1">
    <citation type="submission" date="2019-09" db="EMBL/GenBank/DDBJ databases">
        <title>Draft genome information of white flower Hibiscus syriacus.</title>
        <authorList>
            <person name="Kim Y.-M."/>
        </authorList>
    </citation>
    <scope>NUCLEOTIDE SEQUENCE [LARGE SCALE GENOMIC DNA]</scope>
    <source>
        <strain evidence="2">YM2019G1</strain>
    </source>
</reference>
<dbReference type="InterPro" id="IPR042160">
    <property type="entry name" value="HD-Zip_IV"/>
</dbReference>
<dbReference type="Pfam" id="PF25797">
    <property type="entry name" value="PDF2_C"/>
    <property type="match status" value="1"/>
</dbReference>
<dbReference type="AlphaFoldDB" id="A0A6A2YNR6"/>
<dbReference type="PANTHER" id="PTHR45654:SF5">
    <property type="entry name" value="HOMEOBOX-LEUCINE ZIPPER PROTEIN ANTHOCYANINLESS 2-RELATED"/>
    <property type="match status" value="1"/>
</dbReference>
<dbReference type="PANTHER" id="PTHR45654">
    <property type="entry name" value="HOMEOBOX-LEUCINE ZIPPER PROTEIN MERISTEM L1"/>
    <property type="match status" value="1"/>
</dbReference>
<feature type="domain" description="HD-Zip IV C-terminal" evidence="1">
    <location>
        <begin position="5"/>
        <end position="133"/>
    </location>
</feature>
<dbReference type="InterPro" id="IPR057993">
    <property type="entry name" value="HD-Zip_IV_C"/>
</dbReference>
<evidence type="ECO:0000313" key="3">
    <source>
        <dbReference type="Proteomes" id="UP000436088"/>
    </source>
</evidence>
<dbReference type="Proteomes" id="UP000436088">
    <property type="component" value="Unassembled WGS sequence"/>
</dbReference>
<proteinExistence type="predicted"/>
<accession>A0A6A2YNR6</accession>
<gene>
    <name evidence="2" type="ORF">F3Y22_tig00111356pilonHSYRG00043</name>
</gene>
<dbReference type="SUPFAM" id="SSF55961">
    <property type="entry name" value="Bet v1-like"/>
    <property type="match status" value="1"/>
</dbReference>
<organism evidence="2 3">
    <name type="scientific">Hibiscus syriacus</name>
    <name type="common">Rose of Sharon</name>
    <dbReference type="NCBI Taxonomy" id="106335"/>
    <lineage>
        <taxon>Eukaryota</taxon>
        <taxon>Viridiplantae</taxon>
        <taxon>Streptophyta</taxon>
        <taxon>Embryophyta</taxon>
        <taxon>Tracheophyta</taxon>
        <taxon>Spermatophyta</taxon>
        <taxon>Magnoliopsida</taxon>
        <taxon>eudicotyledons</taxon>
        <taxon>Gunneridae</taxon>
        <taxon>Pentapetalae</taxon>
        <taxon>rosids</taxon>
        <taxon>malvids</taxon>
        <taxon>Malvales</taxon>
        <taxon>Malvaceae</taxon>
        <taxon>Malvoideae</taxon>
        <taxon>Hibiscus</taxon>
    </lineage>
</organism>